<dbReference type="Gene3D" id="3.30.450.40">
    <property type="match status" value="1"/>
</dbReference>
<dbReference type="Pfam" id="PF01614">
    <property type="entry name" value="IclR_C"/>
    <property type="match status" value="1"/>
</dbReference>
<dbReference type="PROSITE" id="PS51078">
    <property type="entry name" value="ICLR_ED"/>
    <property type="match status" value="1"/>
</dbReference>
<dbReference type="AlphaFoldDB" id="A0A165H5B6"/>
<keyword evidence="3" id="KW-0804">Transcription</keyword>
<dbReference type="SUPFAM" id="SSF46785">
    <property type="entry name" value="Winged helix' DNA-binding domain"/>
    <property type="match status" value="1"/>
</dbReference>
<dbReference type="GO" id="GO:0003700">
    <property type="term" value="F:DNA-binding transcription factor activity"/>
    <property type="evidence" value="ECO:0007669"/>
    <property type="project" value="TreeGrafter"/>
</dbReference>
<dbReference type="SMART" id="SM00346">
    <property type="entry name" value="HTH_ICLR"/>
    <property type="match status" value="1"/>
</dbReference>
<feature type="domain" description="HTH iclR-type" evidence="6">
    <location>
        <begin position="1"/>
        <end position="63"/>
    </location>
</feature>
<comment type="function">
    <text evidence="4">May be an activator protein for the gylABX operon.</text>
</comment>
<comment type="caution">
    <text evidence="8">The sequence shown here is derived from an EMBL/GenBank/DDBJ whole genome shotgun (WGS) entry which is preliminary data.</text>
</comment>
<accession>A0A165H5B6</accession>
<evidence type="ECO:0000256" key="1">
    <source>
        <dbReference type="ARBA" id="ARBA00023015"/>
    </source>
</evidence>
<dbReference type="InterPro" id="IPR005471">
    <property type="entry name" value="Tscrpt_reg_IclR_N"/>
</dbReference>
<dbReference type="InterPro" id="IPR014757">
    <property type="entry name" value="Tscrpt_reg_IclR_C"/>
</dbReference>
<evidence type="ECO:0000313" key="9">
    <source>
        <dbReference type="Proteomes" id="UP000076490"/>
    </source>
</evidence>
<evidence type="ECO:0000256" key="5">
    <source>
        <dbReference type="ARBA" id="ARBA00070406"/>
    </source>
</evidence>
<evidence type="ECO:0000313" key="8">
    <source>
        <dbReference type="EMBL" id="KZE38818.1"/>
    </source>
</evidence>
<dbReference type="InterPro" id="IPR050707">
    <property type="entry name" value="HTH_MetabolicPath_Reg"/>
</dbReference>
<evidence type="ECO:0000259" key="6">
    <source>
        <dbReference type="PROSITE" id="PS51077"/>
    </source>
</evidence>
<dbReference type="RefSeq" id="WP_063180723.1">
    <property type="nucleotide sequence ID" value="NZ_LQNT01000009.1"/>
</dbReference>
<dbReference type="PANTHER" id="PTHR30136">
    <property type="entry name" value="HELIX-TURN-HELIX TRANSCRIPTIONAL REGULATOR, ICLR FAMILY"/>
    <property type="match status" value="1"/>
</dbReference>
<evidence type="ECO:0000256" key="4">
    <source>
        <dbReference type="ARBA" id="ARBA00058938"/>
    </source>
</evidence>
<dbReference type="FunFam" id="1.10.10.10:FF:000056">
    <property type="entry name" value="IclR family transcriptional regulator"/>
    <property type="match status" value="1"/>
</dbReference>
<reference evidence="8 9" key="1">
    <citation type="submission" date="2016-01" db="EMBL/GenBank/DDBJ databases">
        <title>Whole genome sequencing of Bhargavaea cecembensis T14.</title>
        <authorList>
            <person name="Hong K.W."/>
        </authorList>
    </citation>
    <scope>NUCLEOTIDE SEQUENCE [LARGE SCALE GENOMIC DNA]</scope>
    <source>
        <strain evidence="8 9">T14</strain>
    </source>
</reference>
<dbReference type="InterPro" id="IPR036388">
    <property type="entry name" value="WH-like_DNA-bd_sf"/>
</dbReference>
<keyword evidence="2" id="KW-0238">DNA-binding</keyword>
<evidence type="ECO:0000256" key="3">
    <source>
        <dbReference type="ARBA" id="ARBA00023163"/>
    </source>
</evidence>
<dbReference type="GO" id="GO:0045892">
    <property type="term" value="P:negative regulation of DNA-templated transcription"/>
    <property type="evidence" value="ECO:0007669"/>
    <property type="project" value="TreeGrafter"/>
</dbReference>
<dbReference type="PANTHER" id="PTHR30136:SF7">
    <property type="entry name" value="HTH-TYPE TRANSCRIPTIONAL REGULATOR KDGR-RELATED"/>
    <property type="match status" value="1"/>
</dbReference>
<gene>
    <name evidence="8" type="ORF">AV656_07910</name>
</gene>
<proteinExistence type="predicted"/>
<dbReference type="EMBL" id="LQNT01000009">
    <property type="protein sequence ID" value="KZE38818.1"/>
    <property type="molecule type" value="Genomic_DNA"/>
</dbReference>
<keyword evidence="1" id="KW-0805">Transcription regulation</keyword>
<evidence type="ECO:0000259" key="7">
    <source>
        <dbReference type="PROSITE" id="PS51078"/>
    </source>
</evidence>
<evidence type="ECO:0000256" key="2">
    <source>
        <dbReference type="ARBA" id="ARBA00023125"/>
    </source>
</evidence>
<organism evidence="8 9">
    <name type="scientific">Bhargavaea cecembensis</name>
    <dbReference type="NCBI Taxonomy" id="394098"/>
    <lineage>
        <taxon>Bacteria</taxon>
        <taxon>Bacillati</taxon>
        <taxon>Bacillota</taxon>
        <taxon>Bacilli</taxon>
        <taxon>Bacillales</taxon>
        <taxon>Caryophanaceae</taxon>
        <taxon>Bhargavaea</taxon>
    </lineage>
</organism>
<dbReference type="Pfam" id="PF09339">
    <property type="entry name" value="HTH_IclR"/>
    <property type="match status" value="1"/>
</dbReference>
<dbReference type="InterPro" id="IPR029016">
    <property type="entry name" value="GAF-like_dom_sf"/>
</dbReference>
<dbReference type="Gene3D" id="1.10.10.10">
    <property type="entry name" value="Winged helix-like DNA-binding domain superfamily/Winged helix DNA-binding domain"/>
    <property type="match status" value="1"/>
</dbReference>
<feature type="domain" description="IclR-ED" evidence="7">
    <location>
        <begin position="64"/>
        <end position="242"/>
    </location>
</feature>
<dbReference type="InterPro" id="IPR036390">
    <property type="entry name" value="WH_DNA-bd_sf"/>
</dbReference>
<protein>
    <recommendedName>
        <fullName evidence="5">Glycerol operon regulatory protein</fullName>
    </recommendedName>
</protein>
<dbReference type="SUPFAM" id="SSF55781">
    <property type="entry name" value="GAF domain-like"/>
    <property type="match status" value="1"/>
</dbReference>
<dbReference type="OrthoDB" id="9778379at2"/>
<dbReference type="PROSITE" id="PS51077">
    <property type="entry name" value="HTH_ICLR"/>
    <property type="match status" value="1"/>
</dbReference>
<dbReference type="Proteomes" id="UP000076490">
    <property type="component" value="Unassembled WGS sequence"/>
</dbReference>
<sequence length="246" mass="27974">MKSFEKMFSILELFTMDTPSLSITEIQEKLGYPKSTVFRILDSMEKADYIVRNEDNHRYSLGINFFRLGSIVQNQLDVRRVALPFMNEIVRHTKETAELNVLDETSRVCIEKVDSPLDVRNFVRIGERKEAHLGASGKVLIAFLEDQERKHVVNKIGTEHDINKTLFTKDLDQIRKDGYAITKGERVPGSYAIAVPIIDYTGTSIASLTIAGPIQRLSASQEIFYKDLLMSAARNINKKMGNFQIV</sequence>
<dbReference type="GO" id="GO:0003677">
    <property type="term" value="F:DNA binding"/>
    <property type="evidence" value="ECO:0007669"/>
    <property type="project" value="UniProtKB-KW"/>
</dbReference>
<name>A0A165H5B6_9BACL</name>